<feature type="compositionally biased region" description="Basic and acidic residues" evidence="6">
    <location>
        <begin position="199"/>
        <end position="238"/>
    </location>
</feature>
<feature type="domain" description="MYND-type" evidence="8">
    <location>
        <begin position="1361"/>
        <end position="1395"/>
    </location>
</feature>
<dbReference type="PROSITE" id="PS50865">
    <property type="entry name" value="ZF_MYND_2"/>
    <property type="match status" value="1"/>
</dbReference>
<dbReference type="InterPro" id="IPR056987">
    <property type="entry name" value="ZMYND8_CC"/>
</dbReference>
<organism evidence="9 10">
    <name type="scientific">Mya arenaria</name>
    <name type="common">Soft-shell clam</name>
    <dbReference type="NCBI Taxonomy" id="6604"/>
    <lineage>
        <taxon>Eukaryota</taxon>
        <taxon>Metazoa</taxon>
        <taxon>Spiralia</taxon>
        <taxon>Lophotrochozoa</taxon>
        <taxon>Mollusca</taxon>
        <taxon>Bivalvia</taxon>
        <taxon>Autobranchia</taxon>
        <taxon>Heteroconchia</taxon>
        <taxon>Euheterodonta</taxon>
        <taxon>Imparidentia</taxon>
        <taxon>Neoheterodontei</taxon>
        <taxon>Myida</taxon>
        <taxon>Myoidea</taxon>
        <taxon>Myidae</taxon>
        <taxon>Mya</taxon>
    </lineage>
</organism>
<feature type="compositionally biased region" description="Low complexity" evidence="6">
    <location>
        <begin position="670"/>
        <end position="683"/>
    </location>
</feature>
<dbReference type="PANTHER" id="PTHR46453">
    <property type="entry name" value="PROTEIN KINASE C-BINDING PROTEIN 1"/>
    <property type="match status" value="1"/>
</dbReference>
<evidence type="ECO:0000256" key="3">
    <source>
        <dbReference type="ARBA" id="ARBA00022833"/>
    </source>
</evidence>
<dbReference type="InterPro" id="IPR057053">
    <property type="entry name" value="MYND_ZMYND11_ZMYD8"/>
</dbReference>
<dbReference type="Pfam" id="PF23460">
    <property type="entry name" value="ZMYND8_CC"/>
    <property type="match status" value="1"/>
</dbReference>
<dbReference type="PROSITE" id="PS50812">
    <property type="entry name" value="PWWP"/>
    <property type="match status" value="1"/>
</dbReference>
<evidence type="ECO:0000256" key="5">
    <source>
        <dbReference type="PROSITE-ProRule" id="PRU00134"/>
    </source>
</evidence>
<dbReference type="SMART" id="SM00293">
    <property type="entry name" value="PWWP"/>
    <property type="match status" value="1"/>
</dbReference>
<dbReference type="SUPFAM" id="SSF63748">
    <property type="entry name" value="Tudor/PWWP/MBT"/>
    <property type="match status" value="1"/>
</dbReference>
<feature type="compositionally biased region" description="Basic and acidic residues" evidence="6">
    <location>
        <begin position="832"/>
        <end position="887"/>
    </location>
</feature>
<evidence type="ECO:0000313" key="10">
    <source>
        <dbReference type="Proteomes" id="UP001164746"/>
    </source>
</evidence>
<dbReference type="SUPFAM" id="SSF144232">
    <property type="entry name" value="HIT/MYND zinc finger-like"/>
    <property type="match status" value="1"/>
</dbReference>
<feature type="compositionally biased region" description="Acidic residues" evidence="6">
    <location>
        <begin position="1087"/>
        <end position="1096"/>
    </location>
</feature>
<feature type="region of interest" description="Disordered" evidence="6">
    <location>
        <begin position="1"/>
        <end position="349"/>
    </location>
</feature>
<keyword evidence="2 5" id="KW-0863">Zinc-finger</keyword>
<feature type="compositionally biased region" description="Basic and acidic residues" evidence="6">
    <location>
        <begin position="142"/>
        <end position="160"/>
    </location>
</feature>
<feature type="compositionally biased region" description="Basic and acidic residues" evidence="6">
    <location>
        <begin position="787"/>
        <end position="815"/>
    </location>
</feature>
<feature type="compositionally biased region" description="Acidic residues" evidence="6">
    <location>
        <begin position="986"/>
        <end position="996"/>
    </location>
</feature>
<dbReference type="InterPro" id="IPR001965">
    <property type="entry name" value="Znf_PHD"/>
</dbReference>
<feature type="compositionally biased region" description="Acidic residues" evidence="6">
    <location>
        <begin position="892"/>
        <end position="918"/>
    </location>
</feature>
<proteinExistence type="predicted"/>
<feature type="compositionally biased region" description="Basic and acidic residues" evidence="6">
    <location>
        <begin position="1153"/>
        <end position="1169"/>
    </location>
</feature>
<dbReference type="Pfam" id="PF00855">
    <property type="entry name" value="PWWP"/>
    <property type="match status" value="1"/>
</dbReference>
<dbReference type="Gene3D" id="1.20.920.10">
    <property type="entry name" value="Bromodomain-like"/>
    <property type="match status" value="1"/>
</dbReference>
<feature type="compositionally biased region" description="Low complexity" evidence="6">
    <location>
        <begin position="243"/>
        <end position="253"/>
    </location>
</feature>
<feature type="region of interest" description="Disordered" evidence="6">
    <location>
        <begin position="1126"/>
        <end position="1270"/>
    </location>
</feature>
<dbReference type="CDD" id="cd20160">
    <property type="entry name" value="PWWP_PRKCBP1"/>
    <property type="match status" value="1"/>
</dbReference>
<sequence>MHKNINEVAMKARDDGPASNTGKEAKSSPISTRSGRRLSTGSAGPSPVGSRSSTPSQSPSTRAAAALGSKVVTPGVTLKATPSRSKRSTPGSAPGSASRGSVLDKLRANREKLEKQGKAVNSKEKESKGKKDTKSNTTELEETGKEEDKHVIEAKDEVDTGKIIIVAESNKLSAEKTSTEQEGDENEDKENDLDAEQDITDKVEDVIDGSTDGKDEKTDNCKTIEKESVSEETSKEAENDGNIVIEVTDSIDISSEDTDTESEYELDGTKKTPDKQPEHDGSKRGSERRRHEKVSGKLDTVEVKASELDIEKRGQSETKSSVDSKAGSKTPITMKTEPDTKGATPGSAGIRTRLKSGSIQMNGTMTISAAKEKADMENIVKQITKIESSPPAKPTPAVTKKRPSSQTPSAIMEVVTDNCNDYFCWLCHKEGTLVCCELCPRVYHSRCLGLSEALPQDWKIMRAECVDTRSKAMEMLTIDQLCTLLKYALDRMKHVGSEPFQRPVDLNAVRNYSDYVYHPMDLTMMEKMNEIELCPDCYLNSCVRKNDEWFSETCRVPHTLVWAKLKGYPFWPSKALRESDGQVDVRFFGAHDRSWVPPSQCFLLSKNIPTSLQKGKRNQGLDMAIRELNIHIKKLRERFGNFEYAPFRTPYDKSDSYKPVIVHQSPKKPSTTSVQRQSSSTGSMYAKPRPNIISKRTTHEEIITGKDGSQTDCVTKTVVQMADKKAETPKKTEAVHASKNIVDRLASKIKALQEMEEDNHADSIRKTSNESQKDDLTVLNSSVQNEVVEKADKQTDAPKETEKENDNHEIDKKDSVNVALLTETKQLNISNESDKEGSTGKDTMETFLEKTERESKEEYQKKLESLINSGKEKLGVKELNADLKDSESVSSDLDENDSELVEDTIDDLSSEEESGNDETEGKKSDMDSNSVDSCSAVETVNESSQESLDSLKESTESKTVECVKDTKESNLADEEQTKELKKSEEEAQTEELEDQQSENSNDGSDKSDKMEEEKGASEILHKELNEKITDKDNGKSKDSDGKDKQIKENDMENDKHNETEGQKVLNELGVVSQDATSEKKRKRTELDTDTECSEENDTSKKSKVTLDKGIENGVGLNVHTVLDSSSGELMEVRESASDSEAGCLEIDLDESVDQDKEKSVSEKDNETKTQKQGTGDSQDKDSSNDKAAEIDKQSEKSSNDTFVTKIDMQGMLRAGEKQASSLRPGSSASTSASAPTLETDGLEVMWSGDSSEFGKLPTQPPAKPDVDPNAELPTSSKIAEKFSKKEQVKPDNLDTLHKQLQLARWEYSTELNEIRHNFQLTMSELKACWVAEKEQILKSQKTQFDKEKEAAVADAKRKQWCASCGKEAIFYCCWNTSYCDYPCQQKHWPVHMHSCLQTNKNKPPIGAMATATSTVVSTALMASSVQTTVPIVTAAVSAPHTTPGSVQAMGSPLMFNMNPAVAQMPRQRFNVQPMMMGGQPHVSLQQSVPGVGPGAPGVSMGGPGVGMGGRMVFSQQQMVPQALYPVHVQPQQSLLFRGQQQSMMAYGMPRPGPF</sequence>
<dbReference type="PANTHER" id="PTHR46453:SF5">
    <property type="entry name" value="PROTEIN KINASE C-BINDING PROTEIN 1 ISOFORM X1"/>
    <property type="match status" value="1"/>
</dbReference>
<dbReference type="Gene3D" id="2.30.30.1150">
    <property type="match status" value="1"/>
</dbReference>
<reference evidence="9" key="1">
    <citation type="submission" date="2022-11" db="EMBL/GenBank/DDBJ databases">
        <title>Centuries of genome instability and evolution in soft-shell clam transmissible cancer (bioRxiv).</title>
        <authorList>
            <person name="Hart S.F.M."/>
            <person name="Yonemitsu M.A."/>
            <person name="Giersch R.M."/>
            <person name="Beal B.F."/>
            <person name="Arriagada G."/>
            <person name="Davis B.W."/>
            <person name="Ostrander E.A."/>
            <person name="Goff S.P."/>
            <person name="Metzger M.J."/>
        </authorList>
    </citation>
    <scope>NUCLEOTIDE SEQUENCE</scope>
    <source>
        <strain evidence="9">MELC-2E11</strain>
        <tissue evidence="9">Siphon/mantle</tissue>
    </source>
</reference>
<dbReference type="InterPro" id="IPR001487">
    <property type="entry name" value="Bromodomain"/>
</dbReference>
<keyword evidence="4" id="KW-0103">Bromodomain</keyword>
<feature type="compositionally biased region" description="Basic and acidic residues" evidence="6">
    <location>
        <begin position="267"/>
        <end position="285"/>
    </location>
</feature>
<dbReference type="EMBL" id="CP111021">
    <property type="protein sequence ID" value="WAR17814.1"/>
    <property type="molecule type" value="Genomic_DNA"/>
</dbReference>
<dbReference type="SUPFAM" id="SSF57903">
    <property type="entry name" value="FYVE/PHD zinc finger"/>
    <property type="match status" value="1"/>
</dbReference>
<evidence type="ECO:0000259" key="8">
    <source>
        <dbReference type="PROSITE" id="PS50865"/>
    </source>
</evidence>
<feature type="compositionally biased region" description="Low complexity" evidence="6">
    <location>
        <begin position="88"/>
        <end position="101"/>
    </location>
</feature>
<feature type="compositionally biased region" description="Basic and acidic residues" evidence="6">
    <location>
        <begin position="102"/>
        <end position="134"/>
    </location>
</feature>
<evidence type="ECO:0000256" key="2">
    <source>
        <dbReference type="ARBA" id="ARBA00022771"/>
    </source>
</evidence>
<feature type="compositionally biased region" description="Basic and acidic residues" evidence="6">
    <location>
        <begin position="1003"/>
        <end position="1061"/>
    </location>
</feature>
<keyword evidence="10" id="KW-1185">Reference proteome</keyword>
<dbReference type="InterPro" id="IPR000313">
    <property type="entry name" value="PWWP_dom"/>
</dbReference>
<keyword evidence="1" id="KW-0479">Metal-binding</keyword>
<feature type="compositionally biased region" description="Basic and acidic residues" evidence="6">
    <location>
        <begin position="1097"/>
        <end position="1110"/>
    </location>
</feature>
<keyword evidence="3" id="KW-0862">Zinc</keyword>
<feature type="compositionally biased region" description="Basic and acidic residues" evidence="6">
    <location>
        <begin position="293"/>
        <end position="322"/>
    </location>
</feature>
<dbReference type="InterPro" id="IPR036427">
    <property type="entry name" value="Bromodomain-like_sf"/>
</dbReference>
<dbReference type="Pfam" id="PF00439">
    <property type="entry name" value="Bromodomain"/>
    <property type="match status" value="1"/>
</dbReference>
<dbReference type="PROSITE" id="PS01360">
    <property type="entry name" value="ZF_MYND_1"/>
    <property type="match status" value="1"/>
</dbReference>
<dbReference type="SUPFAM" id="SSF47370">
    <property type="entry name" value="Bromodomain"/>
    <property type="match status" value="1"/>
</dbReference>
<feature type="domain" description="PWWP" evidence="7">
    <location>
        <begin position="557"/>
        <end position="607"/>
    </location>
</feature>
<dbReference type="Pfam" id="PF24324">
    <property type="entry name" value="MYND_ZMYND11_ZMYD8"/>
    <property type="match status" value="1"/>
</dbReference>
<evidence type="ECO:0000256" key="1">
    <source>
        <dbReference type="ARBA" id="ARBA00022723"/>
    </source>
</evidence>
<feature type="compositionally biased region" description="Acidic residues" evidence="6">
    <location>
        <begin position="181"/>
        <end position="198"/>
    </location>
</feature>
<dbReference type="CDD" id="cd15538">
    <property type="entry name" value="PHD_PRKCBP1"/>
    <property type="match status" value="1"/>
</dbReference>
<dbReference type="InterPro" id="IPR011011">
    <property type="entry name" value="Znf_FYVE_PHD"/>
</dbReference>
<evidence type="ECO:0000256" key="6">
    <source>
        <dbReference type="SAM" id="MobiDB-lite"/>
    </source>
</evidence>
<accession>A0ABY7F9H8</accession>
<feature type="compositionally biased region" description="Polar residues" evidence="6">
    <location>
        <begin position="927"/>
        <end position="948"/>
    </location>
</feature>
<feature type="compositionally biased region" description="Basic and acidic residues" evidence="6">
    <location>
        <begin position="1177"/>
        <end position="1198"/>
    </location>
</feature>
<feature type="region of interest" description="Disordered" evidence="6">
    <location>
        <begin position="756"/>
        <end position="1112"/>
    </location>
</feature>
<feature type="compositionally biased region" description="Low complexity" evidence="6">
    <location>
        <begin position="1219"/>
        <end position="1237"/>
    </location>
</feature>
<protein>
    <submittedName>
        <fullName evidence="9">PKCB1-like protein</fullName>
    </submittedName>
</protein>
<feature type="compositionally biased region" description="Low complexity" evidence="6">
    <location>
        <begin position="31"/>
        <end position="66"/>
    </location>
</feature>
<feature type="compositionally biased region" description="Acidic residues" evidence="6">
    <location>
        <begin position="254"/>
        <end position="266"/>
    </location>
</feature>
<dbReference type="InterPro" id="IPR002893">
    <property type="entry name" value="Znf_MYND"/>
</dbReference>
<evidence type="ECO:0000256" key="4">
    <source>
        <dbReference type="ARBA" id="ARBA00023117"/>
    </source>
</evidence>
<dbReference type="SMART" id="SM00249">
    <property type="entry name" value="PHD"/>
    <property type="match status" value="1"/>
</dbReference>
<name>A0ABY7F9H8_MYAAR</name>
<dbReference type="Gene3D" id="2.30.30.140">
    <property type="match status" value="1"/>
</dbReference>
<dbReference type="Gene3D" id="6.10.140.2220">
    <property type="match status" value="1"/>
</dbReference>
<dbReference type="InterPro" id="IPR044075">
    <property type="entry name" value="PRKCBP1_PHD"/>
</dbReference>
<feature type="compositionally biased region" description="Basic and acidic residues" evidence="6">
    <location>
        <begin position="949"/>
        <end position="985"/>
    </location>
</feature>
<dbReference type="Proteomes" id="UP001164746">
    <property type="component" value="Chromosome 10"/>
</dbReference>
<evidence type="ECO:0000313" key="9">
    <source>
        <dbReference type="EMBL" id="WAR17814.1"/>
    </source>
</evidence>
<feature type="region of interest" description="Disordered" evidence="6">
    <location>
        <begin position="662"/>
        <end position="688"/>
    </location>
</feature>
<gene>
    <name evidence="9" type="ORF">MAR_032408</name>
</gene>
<evidence type="ECO:0000259" key="7">
    <source>
        <dbReference type="PROSITE" id="PS50812"/>
    </source>
</evidence>
<feature type="compositionally biased region" description="Basic and acidic residues" evidence="6">
    <location>
        <begin position="758"/>
        <end position="776"/>
    </location>
</feature>